<sequence>MEKIQTTDPDWWGNLFDRSIGDRRICSSESGYHCADKGRDKTGGKVLQSEDCKNEFERYSFCEENGSETGYWKKGRNQV</sequence>
<accession>A0A412BM04</accession>
<evidence type="ECO:0000313" key="1">
    <source>
        <dbReference type="EMBL" id="RGQ56730.1"/>
    </source>
</evidence>
<evidence type="ECO:0000313" key="3">
    <source>
        <dbReference type="Proteomes" id="UP000283992"/>
    </source>
</evidence>
<dbReference type="EMBL" id="QRTJ01000095">
    <property type="protein sequence ID" value="RGQ56730.1"/>
    <property type="molecule type" value="Genomic_DNA"/>
</dbReference>
<comment type="caution">
    <text evidence="1">The sequence shown here is derived from an EMBL/GenBank/DDBJ whole genome shotgun (WGS) entry which is preliminary data.</text>
</comment>
<dbReference type="EMBL" id="QRLN01000011">
    <property type="protein sequence ID" value="RHJ11535.1"/>
    <property type="molecule type" value="Genomic_DNA"/>
</dbReference>
<evidence type="ECO:0000313" key="4">
    <source>
        <dbReference type="Proteomes" id="UP000286137"/>
    </source>
</evidence>
<dbReference type="Proteomes" id="UP000283992">
    <property type="component" value="Unassembled WGS sequence"/>
</dbReference>
<gene>
    <name evidence="2" type="ORF">DW142_09355</name>
    <name evidence="1" type="ORF">DWY88_18565</name>
</gene>
<evidence type="ECO:0000313" key="2">
    <source>
        <dbReference type="EMBL" id="RHJ11535.1"/>
    </source>
</evidence>
<dbReference type="Proteomes" id="UP000286137">
    <property type="component" value="Unassembled WGS sequence"/>
</dbReference>
<dbReference type="AlphaFoldDB" id="A0A412BM04"/>
<reference evidence="3 4" key="1">
    <citation type="submission" date="2018-08" db="EMBL/GenBank/DDBJ databases">
        <title>A genome reference for cultivated species of the human gut microbiota.</title>
        <authorList>
            <person name="Zou Y."/>
            <person name="Xue W."/>
            <person name="Luo G."/>
        </authorList>
    </citation>
    <scope>NUCLEOTIDE SEQUENCE [LARGE SCALE GENOMIC DNA]</scope>
    <source>
        <strain evidence="1 4">AF27-4BH</strain>
        <strain evidence="2 3">AM12-54</strain>
    </source>
</reference>
<proteinExistence type="predicted"/>
<organism evidence="1 4">
    <name type="scientific">Mediterraneibacter gnavus</name>
    <name type="common">Ruminococcus gnavus</name>
    <dbReference type="NCBI Taxonomy" id="33038"/>
    <lineage>
        <taxon>Bacteria</taxon>
        <taxon>Bacillati</taxon>
        <taxon>Bacillota</taxon>
        <taxon>Clostridia</taxon>
        <taxon>Lachnospirales</taxon>
        <taxon>Lachnospiraceae</taxon>
        <taxon>Mediterraneibacter</taxon>
    </lineage>
</organism>
<protein>
    <submittedName>
        <fullName evidence="1">Uncharacterized protein</fullName>
    </submittedName>
</protein>
<name>A0A412BM04_MEDGN</name>